<dbReference type="AlphaFoldDB" id="I7MKJ7"/>
<feature type="compositionally biased region" description="Polar residues" evidence="1">
    <location>
        <begin position="370"/>
        <end position="383"/>
    </location>
</feature>
<feature type="region of interest" description="Disordered" evidence="1">
    <location>
        <begin position="780"/>
        <end position="863"/>
    </location>
</feature>
<name>I7MKJ7_TETTS</name>
<evidence type="ECO:0000313" key="2">
    <source>
        <dbReference type="EMBL" id="EAR99400.2"/>
    </source>
</evidence>
<dbReference type="InParanoid" id="I7MKJ7"/>
<feature type="compositionally biased region" description="Low complexity" evidence="1">
    <location>
        <begin position="789"/>
        <end position="801"/>
    </location>
</feature>
<feature type="region of interest" description="Disordered" evidence="1">
    <location>
        <begin position="171"/>
        <end position="253"/>
    </location>
</feature>
<proteinExistence type="predicted"/>
<organism evidence="2 3">
    <name type="scientific">Tetrahymena thermophila (strain SB210)</name>
    <dbReference type="NCBI Taxonomy" id="312017"/>
    <lineage>
        <taxon>Eukaryota</taxon>
        <taxon>Sar</taxon>
        <taxon>Alveolata</taxon>
        <taxon>Ciliophora</taxon>
        <taxon>Intramacronucleata</taxon>
        <taxon>Oligohymenophorea</taxon>
        <taxon>Hymenostomatida</taxon>
        <taxon>Tetrahymenina</taxon>
        <taxon>Tetrahymenidae</taxon>
        <taxon>Tetrahymena</taxon>
    </lineage>
</organism>
<feature type="compositionally biased region" description="Polar residues" evidence="1">
    <location>
        <begin position="338"/>
        <end position="349"/>
    </location>
</feature>
<feature type="compositionally biased region" description="Polar residues" evidence="1">
    <location>
        <begin position="205"/>
        <end position="230"/>
    </location>
</feature>
<feature type="compositionally biased region" description="Polar residues" evidence="1">
    <location>
        <begin position="274"/>
        <end position="306"/>
    </location>
</feature>
<feature type="compositionally biased region" description="Low complexity" evidence="1">
    <location>
        <begin position="231"/>
        <end position="245"/>
    </location>
</feature>
<dbReference type="Proteomes" id="UP000009168">
    <property type="component" value="Unassembled WGS sequence"/>
</dbReference>
<dbReference type="EMBL" id="GG662639">
    <property type="protein sequence ID" value="EAR99400.2"/>
    <property type="molecule type" value="Genomic_DNA"/>
</dbReference>
<evidence type="ECO:0000313" key="3">
    <source>
        <dbReference type="Proteomes" id="UP000009168"/>
    </source>
</evidence>
<feature type="region of interest" description="Disordered" evidence="1">
    <location>
        <begin position="741"/>
        <end position="762"/>
    </location>
</feature>
<dbReference type="GeneID" id="7829250"/>
<feature type="compositionally biased region" description="Low complexity" evidence="1">
    <location>
        <begin position="749"/>
        <end position="762"/>
    </location>
</feature>
<keyword evidence="3" id="KW-1185">Reference proteome</keyword>
<sequence>MRGPTYILKKTHLENDEKREYKMHVQKLQNIQSQKLKGEVKRSISVDKRLLEDKQKKVVQNRLFKEEEQRREQKLENKALIAKLEQIQKGKYSIMKNIKDQTFRESVYYLSSNQNLKTGNNFNPSNSKTRLRTMTANTESSRNIGSQNTYYKNSEFNEDQNEKYPKTANFFGGNFNNFNNNTDNTHKNSSRSQSNLGDHKHGYNAASNQNQIPNQHQFSGANSNYGGTIYSQSSNNNPNSTNGFNKNKENDPQTFNKYHLQRALKTEGNAEYPENQNIYSKNDQNNSNLHRGQSNPNYYKDQNNPNLYRDLNHPNALKDQNIDERDQNNPNLYKDVNNHNLSKQQSNPHYQGDPNNPEPLRDYNNPKYYNDQSDPNFFKNNPNLLRGNDYYNINDDQMIGDDGYRNGNLDNPDRIKQLSRDGKRRRINSSINLAQLNKHVSASIERQKEQERIAFENNKIVQRMMKLPPVVPTKTNLKKEFSKQKKLMKQISKFHEFKERKVPAFGKSKKKEEINMLGLLDGVPLDENNQELMDQRIHLVINVKEIAFVNFLPVSSETEKYFMEIQASIHEIRRTNPEIYSDFSKSVINEFFYLREIKQNRIIYIGLYKWTPLDNGEHFLGDFELDLTPYYLQSGVHQIHYDLRNFKQMHKLPNYMVKDMRKKGWIDIEISVKSSVKQYLMDLDIIKKDYGSQEASIAYDNQTNPTERKKNSEESLVQLINSNQNGQTEKQQKLQQLKYQMNPKQKGISSFNSQNTSFNQGNKVNGVQQKQISNQSYNSFNTINNTQQNNSKGSKRGSNSNQHKSKINLQEEYDQDNFEKEDSNSQNNNNSYLQQFSDNEDEKNKKSHTGKQNFVLKEEEIEV</sequence>
<gene>
    <name evidence="2" type="ORF">TTHERM_00133660</name>
</gene>
<feature type="region of interest" description="Disordered" evidence="1">
    <location>
        <begin position="269"/>
        <end position="383"/>
    </location>
</feature>
<reference evidence="3" key="1">
    <citation type="journal article" date="2006" name="PLoS Biol.">
        <title>Macronuclear genome sequence of the ciliate Tetrahymena thermophila, a model eukaryote.</title>
        <authorList>
            <person name="Eisen J.A."/>
            <person name="Coyne R.S."/>
            <person name="Wu M."/>
            <person name="Wu D."/>
            <person name="Thiagarajan M."/>
            <person name="Wortman J.R."/>
            <person name="Badger J.H."/>
            <person name="Ren Q."/>
            <person name="Amedeo P."/>
            <person name="Jones K.M."/>
            <person name="Tallon L.J."/>
            <person name="Delcher A.L."/>
            <person name="Salzberg S.L."/>
            <person name="Silva J.C."/>
            <person name="Haas B.J."/>
            <person name="Majoros W.H."/>
            <person name="Farzad M."/>
            <person name="Carlton J.M."/>
            <person name="Smith R.K. Jr."/>
            <person name="Garg J."/>
            <person name="Pearlman R.E."/>
            <person name="Karrer K.M."/>
            <person name="Sun L."/>
            <person name="Manning G."/>
            <person name="Elde N.C."/>
            <person name="Turkewitz A.P."/>
            <person name="Asai D.J."/>
            <person name="Wilkes D.E."/>
            <person name="Wang Y."/>
            <person name="Cai H."/>
            <person name="Collins K."/>
            <person name="Stewart B.A."/>
            <person name="Lee S.R."/>
            <person name="Wilamowska K."/>
            <person name="Weinberg Z."/>
            <person name="Ruzzo W.L."/>
            <person name="Wloga D."/>
            <person name="Gaertig J."/>
            <person name="Frankel J."/>
            <person name="Tsao C.-C."/>
            <person name="Gorovsky M.A."/>
            <person name="Keeling P.J."/>
            <person name="Waller R.F."/>
            <person name="Patron N.J."/>
            <person name="Cherry J.M."/>
            <person name="Stover N.A."/>
            <person name="Krieger C.J."/>
            <person name="del Toro C."/>
            <person name="Ryder H.F."/>
            <person name="Williamson S.C."/>
            <person name="Barbeau R.A."/>
            <person name="Hamilton E.P."/>
            <person name="Orias E."/>
        </authorList>
    </citation>
    <scope>NUCLEOTIDE SEQUENCE [LARGE SCALE GENOMIC DNA]</scope>
    <source>
        <strain evidence="3">SB210</strain>
    </source>
</reference>
<feature type="compositionally biased region" description="Low complexity" evidence="1">
    <location>
        <begin position="171"/>
        <end position="181"/>
    </location>
</feature>
<accession>I7MKJ7</accession>
<protein>
    <submittedName>
        <fullName evidence="2">Uncharacterized protein</fullName>
    </submittedName>
</protein>
<evidence type="ECO:0000256" key="1">
    <source>
        <dbReference type="SAM" id="MobiDB-lite"/>
    </source>
</evidence>
<dbReference type="KEGG" id="tet:TTHERM_00133660"/>
<dbReference type="RefSeq" id="XP_001019645.2">
    <property type="nucleotide sequence ID" value="XM_001019645.3"/>
</dbReference>